<protein>
    <submittedName>
        <fullName evidence="3">Ribulose-phosphate 3-epimerase</fullName>
    </submittedName>
</protein>
<dbReference type="GO" id="GO:0046872">
    <property type="term" value="F:metal ion binding"/>
    <property type="evidence" value="ECO:0007669"/>
    <property type="project" value="UniProtKB-KW"/>
</dbReference>
<organism evidence="3 4">
    <name type="scientific">Candidatus Jorgensenbacteria bacterium GW2011_GWA2_45_9</name>
    <dbReference type="NCBI Taxonomy" id="1618663"/>
    <lineage>
        <taxon>Bacteria</taxon>
        <taxon>Candidatus Joergenseniibacteriota</taxon>
    </lineage>
</organism>
<dbReference type="PATRIC" id="fig|1618663.3.peg.210"/>
<reference evidence="3 4" key="1">
    <citation type="journal article" date="2015" name="Nature">
        <title>rRNA introns, odd ribosomes, and small enigmatic genomes across a large radiation of phyla.</title>
        <authorList>
            <person name="Brown C.T."/>
            <person name="Hug L.A."/>
            <person name="Thomas B.C."/>
            <person name="Sharon I."/>
            <person name="Castelle C.J."/>
            <person name="Singh A."/>
            <person name="Wilkins M.J."/>
            <person name="Williams K.H."/>
            <person name="Banfield J.F."/>
        </authorList>
    </citation>
    <scope>NUCLEOTIDE SEQUENCE [LARGE SCALE GENOMIC DNA]</scope>
</reference>
<evidence type="ECO:0000256" key="1">
    <source>
        <dbReference type="ARBA" id="ARBA00022723"/>
    </source>
</evidence>
<evidence type="ECO:0000313" key="4">
    <source>
        <dbReference type="Proteomes" id="UP000034727"/>
    </source>
</evidence>
<name>A0A0G1QD45_9BACT</name>
<dbReference type="Gene3D" id="3.20.20.70">
    <property type="entry name" value="Aldolase class I"/>
    <property type="match status" value="1"/>
</dbReference>
<accession>A0A0G1QD45</accession>
<dbReference type="AlphaFoldDB" id="A0A0G1QD45"/>
<dbReference type="InterPro" id="IPR000056">
    <property type="entry name" value="Ribul_P_3_epim-like"/>
</dbReference>
<gene>
    <name evidence="3" type="ORF">UX22_C0005G0015</name>
</gene>
<dbReference type="InterPro" id="IPR013785">
    <property type="entry name" value="Aldolase_TIM"/>
</dbReference>
<dbReference type="SUPFAM" id="SSF51366">
    <property type="entry name" value="Ribulose-phoshate binding barrel"/>
    <property type="match status" value="1"/>
</dbReference>
<evidence type="ECO:0000313" key="3">
    <source>
        <dbReference type="EMBL" id="KKU15658.1"/>
    </source>
</evidence>
<keyword evidence="2" id="KW-0413">Isomerase</keyword>
<dbReference type="PANTHER" id="PTHR11749">
    <property type="entry name" value="RIBULOSE-5-PHOSPHATE-3-EPIMERASE"/>
    <property type="match status" value="1"/>
</dbReference>
<dbReference type="EMBL" id="LCLJ01000005">
    <property type="protein sequence ID" value="KKU15658.1"/>
    <property type="molecule type" value="Genomic_DNA"/>
</dbReference>
<comment type="caution">
    <text evidence="3">The sequence shown here is derived from an EMBL/GenBank/DDBJ whole genome shotgun (WGS) entry which is preliminary data.</text>
</comment>
<dbReference type="Pfam" id="PF00834">
    <property type="entry name" value="Ribul_P_3_epim"/>
    <property type="match status" value="1"/>
</dbReference>
<dbReference type="GO" id="GO:0005975">
    <property type="term" value="P:carbohydrate metabolic process"/>
    <property type="evidence" value="ECO:0007669"/>
    <property type="project" value="InterPro"/>
</dbReference>
<sequence>MIVIPSLGCRDENCVRSRKKILESFDPKWVHIDVADGKFAPVVLWGVAEEFRDMFFGESDTMVKMNMEAHIMADNPMFLVEEWIAAGAERITAHLEAVRTLENLRELETVCGARNVELGIAVMAETPNDMIEEFCDNVKFWSVLAVRPGLPGGEFKKEALDKIVFLRERAPESVIEVDGGINEETGKSAKDAGADILVSCAFIFNSVNPEAAYKTLLDI</sequence>
<dbReference type="InterPro" id="IPR011060">
    <property type="entry name" value="RibuloseP-bd_barrel"/>
</dbReference>
<evidence type="ECO:0000256" key="2">
    <source>
        <dbReference type="ARBA" id="ARBA00023235"/>
    </source>
</evidence>
<dbReference type="GO" id="GO:0016857">
    <property type="term" value="F:racemase and epimerase activity, acting on carbohydrates and derivatives"/>
    <property type="evidence" value="ECO:0007669"/>
    <property type="project" value="InterPro"/>
</dbReference>
<proteinExistence type="predicted"/>
<keyword evidence="1" id="KW-0479">Metal-binding</keyword>
<dbReference type="Proteomes" id="UP000034727">
    <property type="component" value="Unassembled WGS sequence"/>
</dbReference>